<proteinExistence type="predicted"/>
<name>G7YB37_CLOSI</name>
<protein>
    <submittedName>
        <fullName evidence="1">Uncharacterized protein</fullName>
    </submittedName>
</protein>
<keyword evidence="2" id="KW-1185">Reference proteome</keyword>
<dbReference type="EMBL" id="DF143019">
    <property type="protein sequence ID" value="GAA50171.1"/>
    <property type="molecule type" value="Genomic_DNA"/>
</dbReference>
<evidence type="ECO:0000313" key="2">
    <source>
        <dbReference type="Proteomes" id="UP000008909"/>
    </source>
</evidence>
<sequence>MCHWGQCAEVDSVRRCKYCGTQFCNACGLGDFANRMQNFERCIVCKMADFEEMVPEPKKLKPKIDPVQMEVQIVRGMVFTPRTLRWDDVNITTILAFRTSSSELCFRYRNCLCFLFWVIWSTGKKNIWLYNLCHEARMSATNTVNVLIQIARGAKCYQEDPVFHKTHSDLEWYQFTRTFSKHGSAKSNQKSTRHGEQRQGTAMLKLTSNPRNQCTFKISISWLESACKCPPLALQNNIRILKFLIVDDWSYLQDGVTIGTTEWSHCLEAYKRLSTKCKNFTTPANLPTEKSSVLQPYNAGLHIMNYVRDRLTQFSPVQVGVDRHAIVDCESSIQQSTGWLHTGFLQADLYGTIDIIRSSKTTQPSGFDAELLSLSSTTQRNLIKRCSCLMVLSAYALKDYNSKAEKSGFLGGPVATASATRMNGYPRVEQLKSASQFYSIGGLEAWMTVAQDVITKPSFRNVREMLNSTAESTKWPLAMWQQFRLLSRNLRTTRIRAFSPSSYGRFVRFQRDKKLHSRNLI</sequence>
<dbReference type="AlphaFoldDB" id="G7YB37"/>
<dbReference type="Proteomes" id="UP000008909">
    <property type="component" value="Unassembled WGS sequence"/>
</dbReference>
<organism evidence="1 2">
    <name type="scientific">Clonorchis sinensis</name>
    <name type="common">Chinese liver fluke</name>
    <dbReference type="NCBI Taxonomy" id="79923"/>
    <lineage>
        <taxon>Eukaryota</taxon>
        <taxon>Metazoa</taxon>
        <taxon>Spiralia</taxon>
        <taxon>Lophotrochozoa</taxon>
        <taxon>Platyhelminthes</taxon>
        <taxon>Trematoda</taxon>
        <taxon>Digenea</taxon>
        <taxon>Opisthorchiida</taxon>
        <taxon>Opisthorchiata</taxon>
        <taxon>Opisthorchiidae</taxon>
        <taxon>Clonorchis</taxon>
    </lineage>
</organism>
<evidence type="ECO:0000313" key="1">
    <source>
        <dbReference type="EMBL" id="GAA50171.1"/>
    </source>
</evidence>
<reference evidence="1" key="1">
    <citation type="journal article" date="2011" name="Genome Biol.">
        <title>The draft genome of the carcinogenic human liver fluke Clonorchis sinensis.</title>
        <authorList>
            <person name="Wang X."/>
            <person name="Chen W."/>
            <person name="Huang Y."/>
            <person name="Sun J."/>
            <person name="Men J."/>
            <person name="Liu H."/>
            <person name="Luo F."/>
            <person name="Guo L."/>
            <person name="Lv X."/>
            <person name="Deng C."/>
            <person name="Zhou C."/>
            <person name="Fan Y."/>
            <person name="Li X."/>
            <person name="Huang L."/>
            <person name="Hu Y."/>
            <person name="Liang C."/>
            <person name="Hu X."/>
            <person name="Xu J."/>
            <person name="Yu X."/>
        </authorList>
    </citation>
    <scope>NUCLEOTIDE SEQUENCE [LARGE SCALE GENOMIC DNA]</scope>
    <source>
        <strain evidence="1">Henan</strain>
    </source>
</reference>
<reference key="2">
    <citation type="submission" date="2011-10" db="EMBL/GenBank/DDBJ databases">
        <title>The genome and transcriptome sequence of Clonorchis sinensis provide insights into the carcinogenic liver fluke.</title>
        <authorList>
            <person name="Wang X."/>
            <person name="Huang Y."/>
            <person name="Chen W."/>
            <person name="Liu H."/>
            <person name="Guo L."/>
            <person name="Chen Y."/>
            <person name="Luo F."/>
            <person name="Zhou W."/>
            <person name="Sun J."/>
            <person name="Mao Q."/>
            <person name="Liang P."/>
            <person name="Zhou C."/>
            <person name="Tian Y."/>
            <person name="Men J."/>
            <person name="Lv X."/>
            <person name="Huang L."/>
            <person name="Zhou J."/>
            <person name="Hu Y."/>
            <person name="Li R."/>
            <person name="Zhang F."/>
            <person name="Lei H."/>
            <person name="Li X."/>
            <person name="Hu X."/>
            <person name="Liang C."/>
            <person name="Xu J."/>
            <person name="Wu Z."/>
            <person name="Yu X."/>
        </authorList>
    </citation>
    <scope>NUCLEOTIDE SEQUENCE</scope>
    <source>
        <strain>Henan</strain>
    </source>
</reference>
<gene>
    <name evidence="1" type="ORF">CLF_104153</name>
</gene>
<accession>G7YB37</accession>